<evidence type="ECO:0000313" key="9">
    <source>
        <dbReference type="EMBL" id="MFC7386758.1"/>
    </source>
</evidence>
<dbReference type="PANTHER" id="PTHR42718:SF47">
    <property type="entry name" value="METHYL VIOLOGEN RESISTANCE PROTEIN SMVA"/>
    <property type="match status" value="1"/>
</dbReference>
<organism evidence="9 10">
    <name type="scientific">Sphaerisporangium rhizosphaerae</name>
    <dbReference type="NCBI Taxonomy" id="2269375"/>
    <lineage>
        <taxon>Bacteria</taxon>
        <taxon>Bacillati</taxon>
        <taxon>Actinomycetota</taxon>
        <taxon>Actinomycetes</taxon>
        <taxon>Streptosporangiales</taxon>
        <taxon>Streptosporangiaceae</taxon>
        <taxon>Sphaerisporangium</taxon>
    </lineage>
</organism>
<dbReference type="Pfam" id="PF07690">
    <property type="entry name" value="MFS_1"/>
    <property type="match status" value="1"/>
</dbReference>
<keyword evidence="2" id="KW-0813">Transport</keyword>
<name>A0ABW2PAY0_9ACTN</name>
<feature type="transmembrane region" description="Helical" evidence="7">
    <location>
        <begin position="359"/>
        <end position="385"/>
    </location>
</feature>
<evidence type="ECO:0000256" key="4">
    <source>
        <dbReference type="ARBA" id="ARBA00022692"/>
    </source>
</evidence>
<dbReference type="PROSITE" id="PS50850">
    <property type="entry name" value="MFS"/>
    <property type="match status" value="1"/>
</dbReference>
<dbReference type="CDD" id="cd17321">
    <property type="entry name" value="MFS_MMR_MDR_like"/>
    <property type="match status" value="1"/>
</dbReference>
<feature type="transmembrane region" description="Helical" evidence="7">
    <location>
        <begin position="334"/>
        <end position="353"/>
    </location>
</feature>
<gene>
    <name evidence="9" type="ORF">ACFQSB_31430</name>
</gene>
<comment type="caution">
    <text evidence="9">The sequence shown here is derived from an EMBL/GenBank/DDBJ whole genome shotgun (WGS) entry which is preliminary data.</text>
</comment>
<dbReference type="InterPro" id="IPR036259">
    <property type="entry name" value="MFS_trans_sf"/>
</dbReference>
<evidence type="ECO:0000256" key="3">
    <source>
        <dbReference type="ARBA" id="ARBA00022475"/>
    </source>
</evidence>
<evidence type="ECO:0000256" key="5">
    <source>
        <dbReference type="ARBA" id="ARBA00022989"/>
    </source>
</evidence>
<feature type="transmembrane region" description="Helical" evidence="7">
    <location>
        <begin position="14"/>
        <end position="40"/>
    </location>
</feature>
<sequence>MAQMTPPTAGPREWLGLAVLTLPVILLSNSITILFLAVPWITEGLRPGGAELLWIMDIYTFVLAGLLMPMGALGDRIGRRRVLLGGAVVFGVGSAAAAYATSPELLIAARVLLGIGAATLMPSTLALIRTLFQDPGQRKMAVGVWTAGSSGGVVLGPPLGGFLLEHFWWGSVFLINVPFMLLLLVAGRMLLPESQDPRKGRFDLLGALLSLAAVLPLIYGLKQLTLEGPSIGSVVALIAGAGFGLAFVRQQRRLAEPLIDISLFRRPVFATAVGGYALVMFALTGGTYLASPYLQQVLMLSPLPAALWQMPAGAGVIVAAVVAGSLAQRVRPGPIFAAGPLLMAVGLLVMSQVRVDSGLAVLVPGMILVGAGTGIVATVAVDIVLGSVPPERSARASALSETSLELGTAMGIALMGLVSTVVYSRTLLDTMPQGVPQAQTAAASETLSAALAIAADLPGELGARLAAAARAAFTLGMQVPLYVSAALMMALAVIALFALRRAGVKPAETAETAEPEVPGVPEAH</sequence>
<feature type="transmembrane region" description="Helical" evidence="7">
    <location>
        <begin position="202"/>
        <end position="219"/>
    </location>
</feature>
<feature type="transmembrane region" description="Helical" evidence="7">
    <location>
        <begin position="140"/>
        <end position="160"/>
    </location>
</feature>
<evidence type="ECO:0000313" key="10">
    <source>
        <dbReference type="Proteomes" id="UP001596496"/>
    </source>
</evidence>
<feature type="transmembrane region" description="Helical" evidence="7">
    <location>
        <begin position="82"/>
        <end position="101"/>
    </location>
</feature>
<accession>A0ABW2PAY0</accession>
<comment type="subcellular location">
    <subcellularLocation>
        <location evidence="1">Cell membrane</location>
        <topology evidence="1">Multi-pass membrane protein</topology>
    </subcellularLocation>
</comment>
<reference evidence="10" key="1">
    <citation type="journal article" date="2019" name="Int. J. Syst. Evol. Microbiol.">
        <title>The Global Catalogue of Microorganisms (GCM) 10K type strain sequencing project: providing services to taxonomists for standard genome sequencing and annotation.</title>
        <authorList>
            <consortium name="The Broad Institute Genomics Platform"/>
            <consortium name="The Broad Institute Genome Sequencing Center for Infectious Disease"/>
            <person name="Wu L."/>
            <person name="Ma J."/>
        </authorList>
    </citation>
    <scope>NUCLEOTIDE SEQUENCE [LARGE SCALE GENOMIC DNA]</scope>
    <source>
        <strain evidence="10">CECT 7649</strain>
    </source>
</reference>
<evidence type="ECO:0000256" key="1">
    <source>
        <dbReference type="ARBA" id="ARBA00004651"/>
    </source>
</evidence>
<feature type="transmembrane region" description="Helical" evidence="7">
    <location>
        <begin position="406"/>
        <end position="424"/>
    </location>
</feature>
<feature type="transmembrane region" description="Helical" evidence="7">
    <location>
        <begin position="52"/>
        <end position="70"/>
    </location>
</feature>
<evidence type="ECO:0000256" key="6">
    <source>
        <dbReference type="ARBA" id="ARBA00023136"/>
    </source>
</evidence>
<dbReference type="PANTHER" id="PTHR42718">
    <property type="entry name" value="MAJOR FACILITATOR SUPERFAMILY MULTIDRUG TRANSPORTER MFSC"/>
    <property type="match status" value="1"/>
</dbReference>
<dbReference type="InterPro" id="IPR020846">
    <property type="entry name" value="MFS_dom"/>
</dbReference>
<feature type="transmembrane region" description="Helical" evidence="7">
    <location>
        <begin position="479"/>
        <end position="499"/>
    </location>
</feature>
<evidence type="ECO:0000256" key="2">
    <source>
        <dbReference type="ARBA" id="ARBA00022448"/>
    </source>
</evidence>
<dbReference type="Gene3D" id="1.20.1250.20">
    <property type="entry name" value="MFS general substrate transporter like domains"/>
    <property type="match status" value="1"/>
</dbReference>
<feature type="domain" description="Major facilitator superfamily (MFS) profile" evidence="8">
    <location>
        <begin position="16"/>
        <end position="503"/>
    </location>
</feature>
<dbReference type="Gene3D" id="1.20.1720.10">
    <property type="entry name" value="Multidrug resistance protein D"/>
    <property type="match status" value="1"/>
</dbReference>
<feature type="transmembrane region" description="Helical" evidence="7">
    <location>
        <begin position="166"/>
        <end position="190"/>
    </location>
</feature>
<keyword evidence="6 7" id="KW-0472">Membrane</keyword>
<keyword evidence="10" id="KW-1185">Reference proteome</keyword>
<proteinExistence type="predicted"/>
<feature type="transmembrane region" description="Helical" evidence="7">
    <location>
        <begin position="268"/>
        <end position="290"/>
    </location>
</feature>
<protein>
    <submittedName>
        <fullName evidence="9">MFS transporter</fullName>
    </submittedName>
</protein>
<feature type="transmembrane region" description="Helical" evidence="7">
    <location>
        <begin position="231"/>
        <end position="248"/>
    </location>
</feature>
<dbReference type="RefSeq" id="WP_380830483.1">
    <property type="nucleotide sequence ID" value="NZ_JBHTCG010000030.1"/>
</dbReference>
<keyword evidence="5 7" id="KW-1133">Transmembrane helix</keyword>
<dbReference type="EMBL" id="JBHTCG010000030">
    <property type="protein sequence ID" value="MFC7386758.1"/>
    <property type="molecule type" value="Genomic_DNA"/>
</dbReference>
<evidence type="ECO:0000256" key="7">
    <source>
        <dbReference type="SAM" id="Phobius"/>
    </source>
</evidence>
<feature type="transmembrane region" description="Helical" evidence="7">
    <location>
        <begin position="310"/>
        <end position="327"/>
    </location>
</feature>
<dbReference type="Proteomes" id="UP001596496">
    <property type="component" value="Unassembled WGS sequence"/>
</dbReference>
<dbReference type="InterPro" id="IPR011701">
    <property type="entry name" value="MFS"/>
</dbReference>
<keyword evidence="4 7" id="KW-0812">Transmembrane</keyword>
<evidence type="ECO:0000259" key="8">
    <source>
        <dbReference type="PROSITE" id="PS50850"/>
    </source>
</evidence>
<keyword evidence="3" id="KW-1003">Cell membrane</keyword>
<dbReference type="SUPFAM" id="SSF103473">
    <property type="entry name" value="MFS general substrate transporter"/>
    <property type="match status" value="1"/>
</dbReference>
<feature type="transmembrane region" description="Helical" evidence="7">
    <location>
        <begin position="107"/>
        <end position="128"/>
    </location>
</feature>